<dbReference type="InterPro" id="IPR023214">
    <property type="entry name" value="HAD_sf"/>
</dbReference>
<dbReference type="EMBL" id="BK032734">
    <property type="protein sequence ID" value="DAF57567.1"/>
    <property type="molecule type" value="Genomic_DNA"/>
</dbReference>
<accession>A0A8S5T3M4</accession>
<dbReference type="InterPro" id="IPR036412">
    <property type="entry name" value="HAD-like_sf"/>
</dbReference>
<proteinExistence type="predicted"/>
<organism evidence="1">
    <name type="scientific">Myoviridae sp. ctqfO1</name>
    <dbReference type="NCBI Taxonomy" id="2827710"/>
    <lineage>
        <taxon>Viruses</taxon>
        <taxon>Duplodnaviria</taxon>
        <taxon>Heunggongvirae</taxon>
        <taxon>Uroviricota</taxon>
        <taxon>Caudoviricetes</taxon>
    </lineage>
</organism>
<dbReference type="SUPFAM" id="SSF56784">
    <property type="entry name" value="HAD-like"/>
    <property type="match status" value="1"/>
</dbReference>
<protein>
    <submittedName>
        <fullName evidence="1">Nucleotidase 5'-nucleotidase</fullName>
    </submittedName>
</protein>
<dbReference type="Gene3D" id="3.40.50.1000">
    <property type="entry name" value="HAD superfamily/HAD-like"/>
    <property type="match status" value="1"/>
</dbReference>
<name>A0A8S5T3M4_9CAUD</name>
<evidence type="ECO:0000313" key="1">
    <source>
        <dbReference type="EMBL" id="DAF57567.1"/>
    </source>
</evidence>
<sequence length="130" mass="14989">MLKHKSVALDFDGTVAYTTPETYPYVESVNYRAIEVMKKYKKAGGKIVLFTCRTDIDLDIAIECLLEYGLEVDAVNVDLDESISEWMQKYPYSSISPKVFVDVYIDDRSFPACRDGLNWDDIEKYILEMC</sequence>
<reference evidence="1" key="1">
    <citation type="journal article" date="2021" name="Proc. Natl. Acad. Sci. U.S.A.">
        <title>A Catalog of Tens of Thousands of Viruses from Human Metagenomes Reveals Hidden Associations with Chronic Diseases.</title>
        <authorList>
            <person name="Tisza M.J."/>
            <person name="Buck C.B."/>
        </authorList>
    </citation>
    <scope>NUCLEOTIDE SEQUENCE</scope>
    <source>
        <strain evidence="1">CtqfO1</strain>
    </source>
</reference>